<keyword evidence="4 6" id="KW-1133">Transmembrane helix</keyword>
<dbReference type="AlphaFoldDB" id="A0A3P1VE35"/>
<evidence type="ECO:0000256" key="5">
    <source>
        <dbReference type="ARBA" id="ARBA00023136"/>
    </source>
</evidence>
<evidence type="ECO:0000256" key="2">
    <source>
        <dbReference type="ARBA" id="ARBA00022475"/>
    </source>
</evidence>
<keyword evidence="8" id="KW-1185">Reference proteome</keyword>
<dbReference type="Pfam" id="PF03631">
    <property type="entry name" value="Virul_fac_BrkB"/>
    <property type="match status" value="1"/>
</dbReference>
<keyword evidence="5 6" id="KW-0472">Membrane</keyword>
<dbReference type="GO" id="GO:0005886">
    <property type="term" value="C:plasma membrane"/>
    <property type="evidence" value="ECO:0007669"/>
    <property type="project" value="UniProtKB-SubCell"/>
</dbReference>
<accession>A0A3P1VE35</accession>
<dbReference type="STRING" id="1123309.GCA_000377005_01138"/>
<evidence type="ECO:0000256" key="6">
    <source>
        <dbReference type="SAM" id="Phobius"/>
    </source>
</evidence>
<organism evidence="7 8">
    <name type="scientific">Streptococcus minor</name>
    <dbReference type="NCBI Taxonomy" id="229549"/>
    <lineage>
        <taxon>Bacteria</taxon>
        <taxon>Bacillati</taxon>
        <taxon>Bacillota</taxon>
        <taxon>Bacilli</taxon>
        <taxon>Lactobacillales</taxon>
        <taxon>Streptococcaceae</taxon>
        <taxon>Streptococcus</taxon>
    </lineage>
</organism>
<reference evidence="7 8" key="1">
    <citation type="submission" date="2018-11" db="EMBL/GenBank/DDBJ databases">
        <title>Genomes From Bacteria Associated with the Canine Oral Cavity: a Test Case for Automated Genome-Based Taxonomic Assignment.</title>
        <authorList>
            <person name="Coil D.A."/>
            <person name="Jospin G."/>
            <person name="Darling A.E."/>
            <person name="Wallis C."/>
            <person name="Davis I.J."/>
            <person name="Harris S."/>
            <person name="Eisen J.A."/>
            <person name="Holcombe L.J."/>
            <person name="O'Flynn C."/>
        </authorList>
    </citation>
    <scope>NUCLEOTIDE SEQUENCE [LARGE SCALE GENOMIC DNA]</scope>
    <source>
        <strain evidence="7 8">OH4621_COT-116</strain>
    </source>
</reference>
<dbReference type="Proteomes" id="UP000281771">
    <property type="component" value="Unassembled WGS sequence"/>
</dbReference>
<comment type="caution">
    <text evidence="7">The sequence shown here is derived from an EMBL/GenBank/DDBJ whole genome shotgun (WGS) entry which is preliminary data.</text>
</comment>
<dbReference type="InterPro" id="IPR017039">
    <property type="entry name" value="Virul_fac_BrkB"/>
</dbReference>
<feature type="transmembrane region" description="Helical" evidence="6">
    <location>
        <begin position="245"/>
        <end position="271"/>
    </location>
</feature>
<feature type="transmembrane region" description="Helical" evidence="6">
    <location>
        <begin position="184"/>
        <end position="203"/>
    </location>
</feature>
<evidence type="ECO:0000313" key="7">
    <source>
        <dbReference type="EMBL" id="RRD31906.1"/>
    </source>
</evidence>
<comment type="subcellular location">
    <subcellularLocation>
        <location evidence="1">Cell membrane</location>
        <topology evidence="1">Multi-pass membrane protein</topology>
    </subcellularLocation>
</comment>
<dbReference type="EMBL" id="RQZA01000002">
    <property type="protein sequence ID" value="RRD31906.1"/>
    <property type="molecule type" value="Genomic_DNA"/>
</dbReference>
<name>A0A3P1VE35_9STRE</name>
<evidence type="ECO:0000256" key="4">
    <source>
        <dbReference type="ARBA" id="ARBA00022989"/>
    </source>
</evidence>
<protein>
    <submittedName>
        <fullName evidence="7">YihY/virulence factor BrkB family protein</fullName>
    </submittedName>
</protein>
<evidence type="ECO:0000256" key="1">
    <source>
        <dbReference type="ARBA" id="ARBA00004651"/>
    </source>
</evidence>
<evidence type="ECO:0000256" key="3">
    <source>
        <dbReference type="ARBA" id="ARBA00022692"/>
    </source>
</evidence>
<keyword evidence="3 6" id="KW-0812">Transmembrane</keyword>
<dbReference type="PANTHER" id="PTHR30213">
    <property type="entry name" value="INNER MEMBRANE PROTEIN YHJD"/>
    <property type="match status" value="1"/>
</dbReference>
<keyword evidence="2" id="KW-1003">Cell membrane</keyword>
<evidence type="ECO:0000313" key="8">
    <source>
        <dbReference type="Proteomes" id="UP000281771"/>
    </source>
</evidence>
<feature type="transmembrane region" description="Helical" evidence="6">
    <location>
        <begin position="93"/>
        <end position="112"/>
    </location>
</feature>
<sequence length="311" mass="34872">MKEKKASSKFREFIKTFLSFYMSADIDITSVAVAYYIIVSVFPALMLLASLLPYFQFNVSQVLGVIEELFPKQIYPTVANLVSTALTQPSSSWLGISIVSTLWAISKSMAALQKAFNKAYGVVENRDFIITHVVGIFLGIGLQLIITLSVLVLAFGKTVLQTLQHFLDLEQAIYLDLANQTTPIIYLALFLALLMLYFFLPNVRIKKIRFVVPGAIFVMVVMGTVGNLFAIYVNSYAARLMDFRFVTSVVILVLMLWFVFMASILITGAVLNATVQRMFVGEFSTRAGDIFTVFNRLKARFRKTGANNKQH</sequence>
<dbReference type="PANTHER" id="PTHR30213:SF0">
    <property type="entry name" value="UPF0761 MEMBRANE PROTEIN YIHY"/>
    <property type="match status" value="1"/>
</dbReference>
<proteinExistence type="predicted"/>
<dbReference type="PIRSF" id="PIRSF035875">
    <property type="entry name" value="RNase_BN"/>
    <property type="match status" value="1"/>
</dbReference>
<feature type="transmembrane region" description="Helical" evidence="6">
    <location>
        <begin position="133"/>
        <end position="155"/>
    </location>
</feature>
<feature type="transmembrane region" description="Helical" evidence="6">
    <location>
        <begin position="210"/>
        <end position="233"/>
    </location>
</feature>
<dbReference type="RefSeq" id="WP_018167055.1">
    <property type="nucleotide sequence ID" value="NZ_RQZA01000002.1"/>
</dbReference>
<gene>
    <name evidence="7" type="ORF">EII38_03910</name>
</gene>
<feature type="transmembrane region" description="Helical" evidence="6">
    <location>
        <begin position="33"/>
        <end position="55"/>
    </location>
</feature>